<reference evidence="6" key="1">
    <citation type="journal article" date="2020" name="mSystems">
        <title>Genome- and Community-Level Interaction Insights into Carbon Utilization and Element Cycling Functions of Hydrothermarchaeota in Hydrothermal Sediment.</title>
        <authorList>
            <person name="Zhou Z."/>
            <person name="Liu Y."/>
            <person name="Xu W."/>
            <person name="Pan J."/>
            <person name="Luo Z.H."/>
            <person name="Li M."/>
        </authorList>
    </citation>
    <scope>NUCLEOTIDE SEQUENCE [LARGE SCALE GENOMIC DNA]</scope>
    <source>
        <strain evidence="6">SpSt-1056</strain>
    </source>
</reference>
<accession>A0A7C5Q7R2</accession>
<dbReference type="Pfam" id="PF00294">
    <property type="entry name" value="PfkB"/>
    <property type="match status" value="1"/>
</dbReference>
<keyword evidence="3 4" id="KW-0418">Kinase</keyword>
<comment type="caution">
    <text evidence="6">The sequence shown here is derived from an EMBL/GenBank/DDBJ whole genome shotgun (WGS) entry which is preliminary data.</text>
</comment>
<dbReference type="EMBL" id="DRWN01000026">
    <property type="protein sequence ID" value="HHK68206.1"/>
    <property type="molecule type" value="Genomic_DNA"/>
</dbReference>
<dbReference type="SUPFAM" id="SSF53613">
    <property type="entry name" value="Ribokinase-like"/>
    <property type="match status" value="1"/>
</dbReference>
<dbReference type="InterPro" id="IPR029056">
    <property type="entry name" value="Ribokinase-like"/>
</dbReference>
<name>A0A7C5Q7R2_CALS0</name>
<dbReference type="PANTHER" id="PTHR10584:SF167">
    <property type="entry name" value="PFKB DOMAIN PROTEIN"/>
    <property type="match status" value="1"/>
</dbReference>
<dbReference type="InterPro" id="IPR002173">
    <property type="entry name" value="Carboh/pur_kinase_PfkB_CS"/>
</dbReference>
<dbReference type="GO" id="GO:0006796">
    <property type="term" value="P:phosphate-containing compound metabolic process"/>
    <property type="evidence" value="ECO:0007669"/>
    <property type="project" value="UniProtKB-ARBA"/>
</dbReference>
<evidence type="ECO:0000256" key="2">
    <source>
        <dbReference type="ARBA" id="ARBA00022679"/>
    </source>
</evidence>
<keyword evidence="2 4" id="KW-0808">Transferase</keyword>
<dbReference type="InterPro" id="IPR002139">
    <property type="entry name" value="Ribo/fructo_kinase"/>
</dbReference>
<dbReference type="AlphaFoldDB" id="A0A7C5Q7R2"/>
<sequence length="303" mass="32529">MFRSWWAGLNGRRVAVVGDINLDIIAFHSTFPREGGEELADRAYVRHGGSGANIAHALSLLGADAVMVGCVGEDQIGRMLVAGLAEAGADTSNIQTTREDTTGVVYVVVTGNGERTMLAYRGANRHLRKDILREDALDDVAAIHISGYSFLEGAQRQTAFYILEHSGSRLRTMDVCMPLARQTTLLNHIAKQMDYVFINAEEFKNLSRNSGVESVSALASRWGCTVVLKKGSRGCEICTKDGEIIALAAEPVEPVDTTGAGDAFAAGFIYELLRGSSLRQCGLTAVRLGAQAARTIGGRLPRV</sequence>
<dbReference type="GO" id="GO:0016301">
    <property type="term" value="F:kinase activity"/>
    <property type="evidence" value="ECO:0007669"/>
    <property type="project" value="UniProtKB-KW"/>
</dbReference>
<proteinExistence type="inferred from homology"/>
<evidence type="ECO:0000259" key="5">
    <source>
        <dbReference type="Pfam" id="PF00294"/>
    </source>
</evidence>
<feature type="domain" description="Carbohydrate kinase PfkB" evidence="5">
    <location>
        <begin position="13"/>
        <end position="299"/>
    </location>
</feature>
<organism evidence="6">
    <name type="scientific">Caldiarchaeum subterraneum</name>
    <dbReference type="NCBI Taxonomy" id="311458"/>
    <lineage>
        <taxon>Archaea</taxon>
        <taxon>Nitrososphaerota</taxon>
        <taxon>Candidatus Caldarchaeales</taxon>
        <taxon>Candidatus Caldarchaeaceae</taxon>
        <taxon>Candidatus Caldarchaeum</taxon>
    </lineage>
</organism>
<evidence type="ECO:0000256" key="1">
    <source>
        <dbReference type="ARBA" id="ARBA00010688"/>
    </source>
</evidence>
<protein>
    <submittedName>
        <fullName evidence="6">Carbohydrate kinase family protein</fullName>
    </submittedName>
</protein>
<gene>
    <name evidence="6" type="ORF">ENM11_03495</name>
</gene>
<comment type="similarity">
    <text evidence="1 4">Belongs to the carbohydrate kinase PfkB family.</text>
</comment>
<evidence type="ECO:0000256" key="4">
    <source>
        <dbReference type="RuleBase" id="RU003704"/>
    </source>
</evidence>
<evidence type="ECO:0000256" key="3">
    <source>
        <dbReference type="ARBA" id="ARBA00022777"/>
    </source>
</evidence>
<evidence type="ECO:0000313" key="6">
    <source>
        <dbReference type="EMBL" id="HHK68206.1"/>
    </source>
</evidence>
<dbReference type="PROSITE" id="PS00583">
    <property type="entry name" value="PFKB_KINASES_1"/>
    <property type="match status" value="1"/>
</dbReference>
<dbReference type="PROSITE" id="PS00584">
    <property type="entry name" value="PFKB_KINASES_2"/>
    <property type="match status" value="1"/>
</dbReference>
<dbReference type="Gene3D" id="3.40.1190.20">
    <property type="match status" value="1"/>
</dbReference>
<dbReference type="InterPro" id="IPR011611">
    <property type="entry name" value="PfkB_dom"/>
</dbReference>
<dbReference type="PANTHER" id="PTHR10584">
    <property type="entry name" value="SUGAR KINASE"/>
    <property type="match status" value="1"/>
</dbReference>
<dbReference type="PRINTS" id="PR00990">
    <property type="entry name" value="RIBOKINASE"/>
</dbReference>